<evidence type="ECO:0000313" key="3">
    <source>
        <dbReference type="Proteomes" id="UP000321378"/>
    </source>
</evidence>
<proteinExistence type="predicted"/>
<dbReference type="Pfam" id="PF09234">
    <property type="entry name" value="DUF1963"/>
    <property type="match status" value="1"/>
</dbReference>
<protein>
    <recommendedName>
        <fullName evidence="5">DUF1963 domain-containing protein</fullName>
    </recommendedName>
</protein>
<evidence type="ECO:0008006" key="5">
    <source>
        <dbReference type="Google" id="ProtNLM"/>
    </source>
</evidence>
<gene>
    <name evidence="1" type="ORF">JMUB3870_2611</name>
    <name evidence="2" type="ORF">JMUB3935_2723</name>
</gene>
<sequence>MENELEIKIDDEFAKKVYDEIWAEYKKTAQTKTFAKIILTENELKITDSKVMGLPYIPKGAQIPQTANGYKMMMIAQINCDDLQGLADFPEKGILQFFVLNDEDGLLGLDFDNQTVQDSFRVIYHKKIEEFYDENELKSIYNPYNFEESYITNNNESYKMNFELISEKERFEDMFYDIFTTICKEKELKQTQEDWLYRKLLNFMQYSENYYSQCDGFAFFTQEDPREYNEEYKKFDTVLFQLNSEFDENTRNWKICIGDAGVINFFINREKLKNKDFSEILYNWDCS</sequence>
<dbReference type="EMBL" id="AP019840">
    <property type="protein sequence ID" value="BBM53712.1"/>
    <property type="molecule type" value="Genomic_DNA"/>
</dbReference>
<dbReference type="Proteomes" id="UP000422644">
    <property type="component" value="Chromosome"/>
</dbReference>
<dbReference type="Gene3D" id="2.30.320.10">
    <property type="entry name" value="YwqG-like"/>
    <property type="match status" value="1"/>
</dbReference>
<accession>A0A510K6R3</accession>
<dbReference type="AlphaFoldDB" id="A0A510K6R3"/>
<dbReference type="SUPFAM" id="SSF103032">
    <property type="entry name" value="Hypothetical protein YwqG"/>
    <property type="match status" value="1"/>
</dbReference>
<dbReference type="OrthoDB" id="57088at2"/>
<evidence type="ECO:0000313" key="2">
    <source>
        <dbReference type="EMBL" id="BBM53712.1"/>
    </source>
</evidence>
<dbReference type="InterPro" id="IPR015315">
    <property type="entry name" value="DUF1963"/>
</dbReference>
<evidence type="ECO:0000313" key="4">
    <source>
        <dbReference type="Proteomes" id="UP000422644"/>
    </source>
</evidence>
<name>A0A510K6R3_9FUSO</name>
<dbReference type="InterPro" id="IPR035948">
    <property type="entry name" value="YwqG-like_sf"/>
</dbReference>
<dbReference type="EMBL" id="AP019831">
    <property type="protein sequence ID" value="BBM46461.1"/>
    <property type="molecule type" value="Genomic_DNA"/>
</dbReference>
<reference evidence="1 4" key="1">
    <citation type="submission" date="2019-07" db="EMBL/GenBank/DDBJ databases">
        <title>Complete Genome Sequence of Leptotrichia trevisanii Strain JMUB3870.</title>
        <authorList>
            <person name="Watanabe S."/>
            <person name="Cui L."/>
        </authorList>
    </citation>
    <scope>NUCLEOTIDE SEQUENCE [LARGE SCALE GENOMIC DNA]</scope>
    <source>
        <strain evidence="1 4">JMUB3870</strain>
    </source>
</reference>
<evidence type="ECO:0000313" key="1">
    <source>
        <dbReference type="EMBL" id="BBM46461.1"/>
    </source>
</evidence>
<dbReference type="Proteomes" id="UP000321378">
    <property type="component" value="Chromosome"/>
</dbReference>
<organism evidence="1 4">
    <name type="scientific">Leptotrichia trevisanii</name>
    <dbReference type="NCBI Taxonomy" id="109328"/>
    <lineage>
        <taxon>Bacteria</taxon>
        <taxon>Fusobacteriati</taxon>
        <taxon>Fusobacteriota</taxon>
        <taxon>Fusobacteriia</taxon>
        <taxon>Fusobacteriales</taxon>
        <taxon>Leptotrichiaceae</taxon>
        <taxon>Leptotrichia</taxon>
    </lineage>
</organism>
<dbReference type="PANTHER" id="PTHR36436:SF6">
    <property type="entry name" value="SLL5081 PROTEIN"/>
    <property type="match status" value="1"/>
</dbReference>
<keyword evidence="4" id="KW-1185">Reference proteome</keyword>
<reference evidence="2 3" key="2">
    <citation type="submission" date="2019-07" db="EMBL/GenBank/DDBJ databases">
        <title>Complete Genome Sequence of Leptotrichia trevisanii Strain JMUB3935.</title>
        <authorList>
            <person name="Watanabe S."/>
            <person name="Cui L."/>
        </authorList>
    </citation>
    <scope>NUCLEOTIDE SEQUENCE [LARGE SCALE GENOMIC DNA]</scope>
    <source>
        <strain evidence="2 3">JMUB3935</strain>
    </source>
</reference>
<dbReference type="STRING" id="1122173.GCA_000482505_00524"/>
<dbReference type="PANTHER" id="PTHR36436">
    <property type="entry name" value="SLL5081 PROTEIN"/>
    <property type="match status" value="1"/>
</dbReference>
<dbReference type="RefSeq" id="WP_146997723.1">
    <property type="nucleotide sequence ID" value="NZ_AP019831.1"/>
</dbReference>